<organism evidence="3 4">
    <name type="scientific">Pseudolactococcus plantarum</name>
    <dbReference type="NCBI Taxonomy" id="1365"/>
    <lineage>
        <taxon>Bacteria</taxon>
        <taxon>Bacillati</taxon>
        <taxon>Bacillota</taxon>
        <taxon>Bacilli</taxon>
        <taxon>Lactobacillales</taxon>
        <taxon>Streptococcaceae</taxon>
        <taxon>Pseudolactococcus</taxon>
    </lineage>
</organism>
<name>A0A2A5RWZ7_9LACT</name>
<accession>A0A2A5RWZ7</accession>
<keyword evidence="1" id="KW-0812">Transmembrane</keyword>
<dbReference type="Proteomes" id="UP000242246">
    <property type="component" value="Unassembled WGS sequence"/>
</dbReference>
<evidence type="ECO:0000313" key="4">
    <source>
        <dbReference type="Proteomes" id="UP000242246"/>
    </source>
</evidence>
<evidence type="ECO:0000256" key="1">
    <source>
        <dbReference type="SAM" id="Phobius"/>
    </source>
</evidence>
<gene>
    <name evidence="3" type="ORF">RU87_GL000452</name>
</gene>
<dbReference type="AlphaFoldDB" id="A0A2A5RWZ7"/>
<protein>
    <recommendedName>
        <fullName evidence="2">GP-PDE domain-containing protein</fullName>
    </recommendedName>
</protein>
<comment type="caution">
    <text evidence="3">The sequence shown here is derived from an EMBL/GenBank/DDBJ whole genome shotgun (WGS) entry which is preliminary data.</text>
</comment>
<reference evidence="3 4" key="1">
    <citation type="submission" date="2014-12" db="EMBL/GenBank/DDBJ databases">
        <title>Draft genome sequences of 10 type strains of Lactococcus.</title>
        <authorList>
            <person name="Sun Z."/>
            <person name="Zhong Z."/>
            <person name="Liu W."/>
            <person name="Zhang W."/>
            <person name="Zhang H."/>
        </authorList>
    </citation>
    <scope>NUCLEOTIDE SEQUENCE [LARGE SCALE GENOMIC DNA]</scope>
    <source>
        <strain evidence="3 4">DSM 20686</strain>
    </source>
</reference>
<feature type="transmembrane region" description="Helical" evidence="1">
    <location>
        <begin position="56"/>
        <end position="83"/>
    </location>
</feature>
<sequence length="554" mass="63012">MQTKKLSNTTYLMMIIFAFNFLSAKFIHYVLSFSPDAYTIDTSSIKNLIDFLSGHALIYVVTLVAYLFIFIIFVMSISFIVLLMHDKLTWHNFLRASKRPKLSLFILCLVIVLLPFNEIGLKMPIATYMTIPKTFVVMGAKPLILSLFAVVYIGILLLVLRLSYMPYYIIIDDIRHQSLIVKSFQATKNKTLKHFRQLITVAFKFIAFFAFFSIIQLAIDLLDHRNWSVFSANLFIAILGGILYFYTAKLILMFLATPTDTIKKQQGLPLVSKLSTACLIAIIGFTSIYFSGKQLKINRPDYLVMAHMGISSKDDIPNSIDSLKKANAAKPDYVEIDIQKTKDGQYVLSHNTSIKTKQDKTYDIGKYSWDQLKTISFTEGKHTTTLTNFGDYLALANQLKQKILVELKFNDTVTDSELKDFADQYGAQLTENKAQLQSLNQNSLVRLHKFVKNDLGLLSPIQNKITASTLNQFYAIEYSSLNQDTVTRALDDNKLIYAWTVDAKRDLATAYAYGVQGYITDQPGPTRTYLEKIASRPHYSPVINGVLLFKRSDF</sequence>
<feature type="transmembrane region" description="Helical" evidence="1">
    <location>
        <begin position="268"/>
        <end position="290"/>
    </location>
</feature>
<dbReference type="PANTHER" id="PTHR46211">
    <property type="entry name" value="GLYCEROPHOSPHORYL DIESTER PHOSPHODIESTERASE"/>
    <property type="match status" value="1"/>
</dbReference>
<evidence type="ECO:0000259" key="2">
    <source>
        <dbReference type="PROSITE" id="PS51704"/>
    </source>
</evidence>
<feature type="transmembrane region" description="Helical" evidence="1">
    <location>
        <begin position="231"/>
        <end position="256"/>
    </location>
</feature>
<dbReference type="SUPFAM" id="SSF51695">
    <property type="entry name" value="PLC-like phosphodiesterases"/>
    <property type="match status" value="1"/>
</dbReference>
<dbReference type="GO" id="GO:0008081">
    <property type="term" value="F:phosphoric diester hydrolase activity"/>
    <property type="evidence" value="ECO:0007669"/>
    <property type="project" value="InterPro"/>
</dbReference>
<feature type="transmembrane region" description="Helical" evidence="1">
    <location>
        <begin position="104"/>
        <end position="123"/>
    </location>
</feature>
<dbReference type="GO" id="GO:0006629">
    <property type="term" value="P:lipid metabolic process"/>
    <property type="evidence" value="ECO:0007669"/>
    <property type="project" value="InterPro"/>
</dbReference>
<dbReference type="OrthoDB" id="384721at2"/>
<evidence type="ECO:0000313" key="3">
    <source>
        <dbReference type="EMBL" id="PCS05742.1"/>
    </source>
</evidence>
<dbReference type="PROSITE" id="PS51704">
    <property type="entry name" value="GP_PDE"/>
    <property type="match status" value="1"/>
</dbReference>
<dbReference type="Pfam" id="PF03009">
    <property type="entry name" value="GDPD"/>
    <property type="match status" value="1"/>
</dbReference>
<keyword evidence="4" id="KW-1185">Reference proteome</keyword>
<feature type="transmembrane region" description="Helical" evidence="1">
    <location>
        <begin position="143"/>
        <end position="160"/>
    </location>
</feature>
<proteinExistence type="predicted"/>
<dbReference type="InterPro" id="IPR017946">
    <property type="entry name" value="PLC-like_Pdiesterase_TIM-brl"/>
</dbReference>
<dbReference type="STRING" id="1348632.GCA_001591745_01579"/>
<dbReference type="EMBL" id="JXJX01000012">
    <property type="protein sequence ID" value="PCS05742.1"/>
    <property type="molecule type" value="Genomic_DNA"/>
</dbReference>
<feature type="transmembrane region" description="Helical" evidence="1">
    <location>
        <begin position="12"/>
        <end position="31"/>
    </location>
</feature>
<keyword evidence="1" id="KW-1133">Transmembrane helix</keyword>
<feature type="domain" description="GP-PDE" evidence="2">
    <location>
        <begin position="302"/>
        <end position="530"/>
    </location>
</feature>
<keyword evidence="1" id="KW-0472">Membrane</keyword>
<dbReference type="Gene3D" id="3.20.20.190">
    <property type="entry name" value="Phosphatidylinositol (PI) phosphodiesterase"/>
    <property type="match status" value="1"/>
</dbReference>
<dbReference type="RefSeq" id="WP_068164174.1">
    <property type="nucleotide sequence ID" value="NZ_JXJX01000012.1"/>
</dbReference>
<dbReference type="InterPro" id="IPR030395">
    <property type="entry name" value="GP_PDE_dom"/>
</dbReference>
<feature type="transmembrane region" description="Helical" evidence="1">
    <location>
        <begin position="198"/>
        <end position="219"/>
    </location>
</feature>
<dbReference type="PANTHER" id="PTHR46211:SF8">
    <property type="entry name" value="PHOSPHODIESTERASE"/>
    <property type="match status" value="1"/>
</dbReference>